<dbReference type="RefSeq" id="WP_212942911.1">
    <property type="nucleotide sequence ID" value="NZ_BORR01000023.1"/>
</dbReference>
<keyword evidence="2" id="KW-1185">Reference proteome</keyword>
<dbReference type="PANTHER" id="PTHR31143">
    <property type="match status" value="1"/>
</dbReference>
<reference evidence="1 2" key="1">
    <citation type="submission" date="2021-03" db="EMBL/GenBank/DDBJ databases">
        <title>Antimicrobial resistance genes in bacteria isolated from Japanese honey, and their potential for conferring macrolide and lincosamide resistance in the American foulbrood pathogen Paenibacillus larvae.</title>
        <authorList>
            <person name="Okamoto M."/>
            <person name="Kumagai M."/>
            <person name="Kanamori H."/>
            <person name="Takamatsu D."/>
        </authorList>
    </citation>
    <scope>NUCLEOTIDE SEQUENCE [LARGE SCALE GENOMIC DNA]</scope>
    <source>
        <strain evidence="1 2">J41TS12</strain>
    </source>
</reference>
<dbReference type="InterPro" id="IPR027365">
    <property type="entry name" value="GNAT_acetyltra_YdfB-like"/>
</dbReference>
<dbReference type="EMBL" id="BORR01000023">
    <property type="protein sequence ID" value="GIO39565.1"/>
    <property type="molecule type" value="Genomic_DNA"/>
</dbReference>
<dbReference type="Proteomes" id="UP000681162">
    <property type="component" value="Unassembled WGS sequence"/>
</dbReference>
<protein>
    <submittedName>
        <fullName evidence="1">Acetyltransferase</fullName>
    </submittedName>
</protein>
<dbReference type="Pfam" id="PF12746">
    <property type="entry name" value="GNAT_acetyltran"/>
    <property type="match status" value="1"/>
</dbReference>
<evidence type="ECO:0000313" key="2">
    <source>
        <dbReference type="Proteomes" id="UP000681162"/>
    </source>
</evidence>
<organism evidence="1 2">
    <name type="scientific">Paenibacillus antibioticophila</name>
    <dbReference type="NCBI Taxonomy" id="1274374"/>
    <lineage>
        <taxon>Bacteria</taxon>
        <taxon>Bacillati</taxon>
        <taxon>Bacillota</taxon>
        <taxon>Bacilli</taxon>
        <taxon>Bacillales</taxon>
        <taxon>Paenibacillaceae</taxon>
        <taxon>Paenibacillus</taxon>
    </lineage>
</organism>
<proteinExistence type="predicted"/>
<accession>A0A920CHB9</accession>
<dbReference type="AlphaFoldDB" id="A0A920CHB9"/>
<dbReference type="PANTHER" id="PTHR31143:SF2">
    <property type="entry name" value="FR47-LIKE DOMAIN-CONTAINING PROTEIN-RELATED"/>
    <property type="match status" value="1"/>
</dbReference>
<name>A0A920CHB9_9BACL</name>
<comment type="caution">
    <text evidence="1">The sequence shown here is derived from an EMBL/GenBank/DDBJ whole genome shotgun (WGS) entry which is preliminary data.</text>
</comment>
<dbReference type="Gene3D" id="3.40.630.30">
    <property type="match status" value="1"/>
</dbReference>
<gene>
    <name evidence="1" type="ORF">J41TS12_44260</name>
</gene>
<dbReference type="InterPro" id="IPR016181">
    <property type="entry name" value="Acyl_CoA_acyltransferase"/>
</dbReference>
<evidence type="ECO:0000313" key="1">
    <source>
        <dbReference type="EMBL" id="GIO39565.1"/>
    </source>
</evidence>
<sequence>MIELKAKDYSQATALLKQVPFNTWFAQAVLQRLSPGRVFVDQLEHPEACYIQSAYGMSLLCGESHTPEFLEALTGYLRNEHKQRVEREWLQVYPDSWNVLLRRLAEDGPIEENTRVNFTFNRTFFQSLVDQSSSSGQCEIVAINEKLYHEFDGSVVPRRFWRNADQFVAEGAGFCVLEQGRPVSVAFSAYRVENYLEIGIETVKEAQGKGFAIQASIALIQYCLEHHLEPVWACRRGNEGSYQLARKLGFVPTLCIPYYLLKP</sequence>
<dbReference type="SUPFAM" id="SSF55729">
    <property type="entry name" value="Acyl-CoA N-acyltransferases (Nat)"/>
    <property type="match status" value="1"/>
</dbReference>